<dbReference type="GO" id="GO:0003677">
    <property type="term" value="F:DNA binding"/>
    <property type="evidence" value="ECO:0007669"/>
    <property type="project" value="InterPro"/>
</dbReference>
<dbReference type="GO" id="GO:0015074">
    <property type="term" value="P:DNA integration"/>
    <property type="evidence" value="ECO:0007669"/>
    <property type="project" value="InterPro"/>
</dbReference>
<reference evidence="2 3" key="1">
    <citation type="submission" date="2016-01" db="EMBL/GenBank/DDBJ databases">
        <authorList>
            <person name="McClelland M."/>
            <person name="Jain A."/>
            <person name="Saraogi P."/>
            <person name="Mendelson R."/>
            <person name="Westerman R."/>
            <person name="SanMiguel P."/>
            <person name="Csonka L."/>
        </authorList>
    </citation>
    <scope>NUCLEOTIDE SEQUENCE [LARGE SCALE GENOMIC DNA]</scope>
    <source>
        <strain evidence="2 3">NCPPB 2472</strain>
    </source>
</reference>
<evidence type="ECO:0000313" key="2">
    <source>
        <dbReference type="EMBL" id="AMB86575.1"/>
    </source>
</evidence>
<accession>A0A0X1T3D6</accession>
<dbReference type="InterPro" id="IPR011010">
    <property type="entry name" value="DNA_brk_join_enz"/>
</dbReference>
<dbReference type="InterPro" id="IPR013762">
    <property type="entry name" value="Integrase-like_cat_sf"/>
</dbReference>
<protein>
    <recommendedName>
        <fullName evidence="4">Integrase</fullName>
    </recommendedName>
</protein>
<dbReference type="GO" id="GO:0006310">
    <property type="term" value="P:DNA recombination"/>
    <property type="evidence" value="ECO:0007669"/>
    <property type="project" value="UniProtKB-KW"/>
</dbReference>
<proteinExistence type="predicted"/>
<dbReference type="EMBL" id="CP014135">
    <property type="protein sequence ID" value="AMB86575.1"/>
    <property type="molecule type" value="Genomic_DNA"/>
</dbReference>
<name>A0A0X1T3D6_PSEAA</name>
<keyword evidence="1" id="KW-0233">DNA recombination</keyword>
<evidence type="ECO:0000313" key="3">
    <source>
        <dbReference type="Proteomes" id="UP000063229"/>
    </source>
</evidence>
<dbReference type="Proteomes" id="UP000063229">
    <property type="component" value="Chromosome"/>
</dbReference>
<dbReference type="Gene3D" id="1.10.443.10">
    <property type="entry name" value="Intergrase catalytic core"/>
    <property type="match status" value="1"/>
</dbReference>
<sequence length="346" mass="38775">MRTQSEAFALIVEARQHLKDQVSNSLSEQTIKGYESEAKRLLAKSESDIDKILPAIRDTTSKSTYHRRKAAIKYVLMQVLERQIRLQDKAQRGQHTEDFHRHIEVINGTLKMLNAIAESTDACPLKKTKRRRSKRQDLHKLPSNWRDLMADETEHGKYQIPYLVSAICGCRPGELEKGVNVTFSATELLVRIDSGIKVTASKGQPWRELRYSLDDHSHPLVRRLIEVLQGKHQVASGGAIISIEKQTNFRAAMTAAGKKLWPNGPRVTPYCLRHAFASDLKRGRHIAQDDISAAMGHCVNKTASYYGQFQIGKSGGAGVVPSAINAARSILQTRSPIPRKQARAKL</sequence>
<keyword evidence="3" id="KW-1185">Reference proteome</keyword>
<dbReference type="AlphaFoldDB" id="A0A0X1T3D6"/>
<organism evidence="2 3">
    <name type="scientific">Pseudomonas agarici</name>
    <dbReference type="NCBI Taxonomy" id="46677"/>
    <lineage>
        <taxon>Bacteria</taxon>
        <taxon>Pseudomonadati</taxon>
        <taxon>Pseudomonadota</taxon>
        <taxon>Gammaproteobacteria</taxon>
        <taxon>Pseudomonadales</taxon>
        <taxon>Pseudomonadaceae</taxon>
        <taxon>Pseudomonas</taxon>
    </lineage>
</organism>
<dbReference type="SUPFAM" id="SSF56349">
    <property type="entry name" value="DNA breaking-rejoining enzymes"/>
    <property type="match status" value="1"/>
</dbReference>
<evidence type="ECO:0000256" key="1">
    <source>
        <dbReference type="ARBA" id="ARBA00023172"/>
    </source>
</evidence>
<dbReference type="KEGG" id="pagb:AWM79_15195"/>
<evidence type="ECO:0008006" key="4">
    <source>
        <dbReference type="Google" id="ProtNLM"/>
    </source>
</evidence>
<gene>
    <name evidence="2" type="ORF">AWM79_15195</name>
</gene>